<comment type="subunit">
    <text evidence="11">Monomer.</text>
</comment>
<evidence type="ECO:0000256" key="4">
    <source>
        <dbReference type="ARBA" id="ARBA00005359"/>
    </source>
</evidence>
<dbReference type="InterPro" id="IPR005719">
    <property type="entry name" value="Dihydroorotate_DH_2"/>
</dbReference>
<feature type="binding site" evidence="11">
    <location>
        <begin position="244"/>
        <end position="245"/>
    </location>
    <ligand>
        <name>substrate</name>
    </ligand>
</feature>
<evidence type="ECO:0000256" key="6">
    <source>
        <dbReference type="ARBA" id="ARBA00022643"/>
    </source>
</evidence>
<dbReference type="GO" id="GO:0005737">
    <property type="term" value="C:cytoplasm"/>
    <property type="evidence" value="ECO:0007669"/>
    <property type="project" value="InterPro"/>
</dbReference>
<dbReference type="PANTHER" id="PTHR48109:SF4">
    <property type="entry name" value="DIHYDROOROTATE DEHYDROGENASE (QUINONE), MITOCHONDRIAL"/>
    <property type="match status" value="1"/>
</dbReference>
<evidence type="ECO:0000259" key="12">
    <source>
        <dbReference type="Pfam" id="PF01180"/>
    </source>
</evidence>
<feature type="binding site" evidence="11">
    <location>
        <position position="243"/>
    </location>
    <ligand>
        <name>FMN</name>
        <dbReference type="ChEBI" id="CHEBI:58210"/>
    </ligand>
</feature>
<evidence type="ECO:0000256" key="9">
    <source>
        <dbReference type="ARBA" id="ARBA00023136"/>
    </source>
</evidence>
<keyword evidence="8 11" id="KW-0560">Oxidoreductase</keyword>
<evidence type="ECO:0000256" key="3">
    <source>
        <dbReference type="ARBA" id="ARBA00005161"/>
    </source>
</evidence>
<feature type="binding site" evidence="11">
    <location>
        <position position="215"/>
    </location>
    <ligand>
        <name>FMN</name>
        <dbReference type="ChEBI" id="CHEBI:58210"/>
    </ligand>
</feature>
<dbReference type="UniPathway" id="UPA00070">
    <property type="reaction ID" value="UER00946"/>
</dbReference>
<comment type="function">
    <text evidence="1 11">Catalyzes the conversion of dihydroorotate to orotate with quinone as electron acceptor.</text>
</comment>
<organism evidence="13 14">
    <name type="scientific">Ancylobacter novellus</name>
    <name type="common">Thiobacillus novellus</name>
    <dbReference type="NCBI Taxonomy" id="921"/>
    <lineage>
        <taxon>Bacteria</taxon>
        <taxon>Pseudomonadati</taxon>
        <taxon>Pseudomonadota</taxon>
        <taxon>Alphaproteobacteria</taxon>
        <taxon>Hyphomicrobiales</taxon>
        <taxon>Xanthobacteraceae</taxon>
        <taxon>Ancylobacter</taxon>
    </lineage>
</organism>
<comment type="subcellular location">
    <subcellularLocation>
        <location evidence="11">Cell membrane</location>
        <topology evidence="11">Peripheral membrane protein</topology>
    </subcellularLocation>
    <subcellularLocation>
        <location evidence="2">Membrane</location>
    </subcellularLocation>
</comment>
<dbReference type="InterPro" id="IPR050074">
    <property type="entry name" value="DHO_dehydrogenase"/>
</dbReference>
<feature type="binding site" evidence="11">
    <location>
        <position position="266"/>
    </location>
    <ligand>
        <name>FMN</name>
        <dbReference type="ChEBI" id="CHEBI:58210"/>
    </ligand>
</feature>
<feature type="binding site" evidence="11">
    <location>
        <begin position="316"/>
        <end position="317"/>
    </location>
    <ligand>
        <name>FMN</name>
        <dbReference type="ChEBI" id="CHEBI:58210"/>
    </ligand>
</feature>
<feature type="binding site" evidence="11">
    <location>
        <position position="175"/>
    </location>
    <ligand>
        <name>substrate</name>
    </ligand>
</feature>
<dbReference type="NCBIfam" id="NF003652">
    <property type="entry name" value="PRK05286.2-5"/>
    <property type="match status" value="1"/>
</dbReference>
<feature type="binding site" evidence="11">
    <location>
        <begin position="61"/>
        <end position="65"/>
    </location>
    <ligand>
        <name>FMN</name>
        <dbReference type="ChEBI" id="CHEBI:58210"/>
    </ligand>
</feature>
<evidence type="ECO:0000313" key="13">
    <source>
        <dbReference type="EMBL" id="PZQ17154.1"/>
    </source>
</evidence>
<feature type="binding site" evidence="11">
    <location>
        <position position="85"/>
    </location>
    <ligand>
        <name>FMN</name>
        <dbReference type="ChEBI" id="CHEBI:58210"/>
    </ligand>
</feature>
<dbReference type="SUPFAM" id="SSF51395">
    <property type="entry name" value="FMN-linked oxidoreductases"/>
    <property type="match status" value="1"/>
</dbReference>
<dbReference type="EMBL" id="QFPN01000003">
    <property type="protein sequence ID" value="PZQ17154.1"/>
    <property type="molecule type" value="Genomic_DNA"/>
</dbReference>
<comment type="similarity">
    <text evidence="4 11">Belongs to the dihydroorotate dehydrogenase family. Type 2 subfamily.</text>
</comment>
<dbReference type="PROSITE" id="PS00912">
    <property type="entry name" value="DHODEHASE_2"/>
    <property type="match status" value="1"/>
</dbReference>
<dbReference type="NCBIfam" id="TIGR01036">
    <property type="entry name" value="pyrD_sub2"/>
    <property type="match status" value="1"/>
</dbReference>
<keyword evidence="7 11" id="KW-0665">Pyrimidine biosynthesis</keyword>
<feature type="binding site" evidence="11">
    <location>
        <position position="295"/>
    </location>
    <ligand>
        <name>FMN</name>
        <dbReference type="ChEBI" id="CHEBI:58210"/>
    </ligand>
</feature>
<dbReference type="HAMAP" id="MF_00225">
    <property type="entry name" value="DHO_dh_type2"/>
    <property type="match status" value="1"/>
</dbReference>
<keyword evidence="11" id="KW-1003">Cell membrane</keyword>
<dbReference type="PANTHER" id="PTHR48109">
    <property type="entry name" value="DIHYDROOROTATE DEHYDROGENASE (QUINONE), MITOCHONDRIAL-RELATED"/>
    <property type="match status" value="1"/>
</dbReference>
<feature type="binding site" evidence="11">
    <location>
        <position position="139"/>
    </location>
    <ligand>
        <name>FMN</name>
        <dbReference type="ChEBI" id="CHEBI:58210"/>
    </ligand>
</feature>
<name>A0A2W5KMR4_ANCNO</name>
<comment type="pathway">
    <text evidence="3 11">Pyrimidine metabolism; UMP biosynthesis via de novo pathway; orotate from (S)-dihydroorotate (quinone route): step 1/1.</text>
</comment>
<feature type="domain" description="Dihydroorotate dehydrogenase catalytic" evidence="12">
    <location>
        <begin position="44"/>
        <end position="337"/>
    </location>
</feature>
<accession>A0A2W5KMR4</accession>
<keyword evidence="6 11" id="KW-0288">FMN</keyword>
<evidence type="ECO:0000313" key="14">
    <source>
        <dbReference type="Proteomes" id="UP000249577"/>
    </source>
</evidence>
<comment type="catalytic activity">
    <reaction evidence="10 11">
        <text>(S)-dihydroorotate + a quinone = orotate + a quinol</text>
        <dbReference type="Rhea" id="RHEA:30187"/>
        <dbReference type="ChEBI" id="CHEBI:24646"/>
        <dbReference type="ChEBI" id="CHEBI:30839"/>
        <dbReference type="ChEBI" id="CHEBI:30864"/>
        <dbReference type="ChEBI" id="CHEBI:132124"/>
        <dbReference type="EC" id="1.3.5.2"/>
    </reaction>
</comment>
<dbReference type="GO" id="GO:0005886">
    <property type="term" value="C:plasma membrane"/>
    <property type="evidence" value="ECO:0007669"/>
    <property type="project" value="UniProtKB-SubCell"/>
</dbReference>
<keyword evidence="9 11" id="KW-0472">Membrane</keyword>
<feature type="binding site" evidence="11">
    <location>
        <position position="170"/>
    </location>
    <ligand>
        <name>substrate</name>
    </ligand>
</feature>
<feature type="binding site" evidence="11">
    <location>
        <position position="170"/>
    </location>
    <ligand>
        <name>FMN</name>
        <dbReference type="ChEBI" id="CHEBI:58210"/>
    </ligand>
</feature>
<dbReference type="CDD" id="cd04738">
    <property type="entry name" value="DHOD_2_like"/>
    <property type="match status" value="1"/>
</dbReference>
<reference evidence="13 14" key="1">
    <citation type="submission" date="2017-08" db="EMBL/GenBank/DDBJ databases">
        <title>Infants hospitalized years apart are colonized by the same room-sourced microbial strains.</title>
        <authorList>
            <person name="Brooks B."/>
            <person name="Olm M.R."/>
            <person name="Firek B.A."/>
            <person name="Baker R."/>
            <person name="Thomas B.C."/>
            <person name="Morowitz M.J."/>
            <person name="Banfield J.F."/>
        </authorList>
    </citation>
    <scope>NUCLEOTIDE SEQUENCE [LARGE SCALE GENOMIC DNA]</scope>
    <source>
        <strain evidence="13">S2_005_003_R2_43</strain>
    </source>
</reference>
<keyword evidence="5 11" id="KW-0285">Flavoprotein</keyword>
<gene>
    <name evidence="11" type="primary">pyrD</name>
    <name evidence="13" type="ORF">DI565_07220</name>
</gene>
<dbReference type="Gene3D" id="3.20.20.70">
    <property type="entry name" value="Aldolase class I"/>
    <property type="match status" value="1"/>
</dbReference>
<feature type="binding site" evidence="11">
    <location>
        <position position="65"/>
    </location>
    <ligand>
        <name>substrate</name>
    </ligand>
</feature>
<dbReference type="AlphaFoldDB" id="A0A2W5KMR4"/>
<proteinExistence type="inferred from homology"/>
<evidence type="ECO:0000256" key="11">
    <source>
        <dbReference type="HAMAP-Rule" id="MF_00225"/>
    </source>
</evidence>
<dbReference type="GO" id="GO:0106430">
    <property type="term" value="F:dihydroorotate dehydrogenase (quinone) activity"/>
    <property type="evidence" value="ECO:0007669"/>
    <property type="project" value="UniProtKB-EC"/>
</dbReference>
<comment type="cofactor">
    <cofactor evidence="11">
        <name>FMN</name>
        <dbReference type="ChEBI" id="CHEBI:58210"/>
    </cofactor>
    <text evidence="11">Binds 1 FMN per subunit.</text>
</comment>
<evidence type="ECO:0000256" key="7">
    <source>
        <dbReference type="ARBA" id="ARBA00022975"/>
    </source>
</evidence>
<evidence type="ECO:0000256" key="1">
    <source>
        <dbReference type="ARBA" id="ARBA00003125"/>
    </source>
</evidence>
<dbReference type="Pfam" id="PF01180">
    <property type="entry name" value="DHO_dh"/>
    <property type="match status" value="1"/>
</dbReference>
<evidence type="ECO:0000256" key="5">
    <source>
        <dbReference type="ARBA" id="ARBA00022630"/>
    </source>
</evidence>
<dbReference type="NCBIfam" id="NF003645">
    <property type="entry name" value="PRK05286.1-2"/>
    <property type="match status" value="1"/>
</dbReference>
<dbReference type="InterPro" id="IPR013785">
    <property type="entry name" value="Aldolase_TIM"/>
</dbReference>
<sequence>MIGALWPLLRPAFHALDPETAHEATLKALELFPLPAAPRCDPRLAVEAFGLSFPNPVGLAAGFDKDARVPDAMLSLGFGFVEIGSVTPRPQAGNPRPRLFRLAEDKAVVNRMGFNNAGAAEAEARLARRAGRPGIVGVNVGANKDSEDRAADYALGVSAFAAHASFFTVNVSSPNTPGLRDLQARAALDDLAARAIEARDETVAKGLHRRPVLLKIAPDLDLIGLDDVVDVARARGFDGLIVSNTTLACPATLRGAAAKEAGGLSGAPLLRRSTWMLAEAFRRMEGAMPLVGVGGISSGADALAKIRAGATLVELYSALVFEGPGLVKRILDELAGAMASEGINSLQPLVGRDVEAVAAAGPGD</sequence>
<protein>
    <recommendedName>
        <fullName evidence="11">Dihydroorotate dehydrogenase (quinone)</fullName>
        <ecNumber evidence="11">1.3.5.2</ecNumber>
    </recommendedName>
    <alternativeName>
        <fullName evidence="11">DHOdehase</fullName>
        <shortName evidence="11">DHOD</shortName>
        <shortName evidence="11">DHODase</shortName>
    </alternativeName>
    <alternativeName>
        <fullName evidence="11">Dihydroorotate oxidase</fullName>
    </alternativeName>
</protein>
<comment type="caution">
    <text evidence="13">The sequence shown here is derived from an EMBL/GenBank/DDBJ whole genome shotgun (WGS) entry which is preliminary data.</text>
</comment>
<feature type="active site" description="Nucleophile" evidence="11">
    <location>
        <position position="173"/>
    </location>
</feature>
<evidence type="ECO:0000256" key="8">
    <source>
        <dbReference type="ARBA" id="ARBA00023002"/>
    </source>
</evidence>
<dbReference type="InterPro" id="IPR005720">
    <property type="entry name" value="Dihydroorotate_DH_cat"/>
</dbReference>
<dbReference type="Proteomes" id="UP000249577">
    <property type="component" value="Unassembled WGS sequence"/>
</dbReference>
<dbReference type="InterPro" id="IPR001295">
    <property type="entry name" value="Dihydroorotate_DH_CS"/>
</dbReference>
<dbReference type="GO" id="GO:0044205">
    <property type="term" value="P:'de novo' UMP biosynthetic process"/>
    <property type="evidence" value="ECO:0007669"/>
    <property type="project" value="UniProtKB-UniRule"/>
</dbReference>
<dbReference type="EC" id="1.3.5.2" evidence="11"/>
<feature type="binding site" evidence="11">
    <location>
        <begin position="110"/>
        <end position="114"/>
    </location>
    <ligand>
        <name>substrate</name>
    </ligand>
</feature>
<dbReference type="GO" id="GO:0006207">
    <property type="term" value="P:'de novo' pyrimidine nucleobase biosynthetic process"/>
    <property type="evidence" value="ECO:0007669"/>
    <property type="project" value="UniProtKB-UniRule"/>
</dbReference>
<evidence type="ECO:0000256" key="2">
    <source>
        <dbReference type="ARBA" id="ARBA00004370"/>
    </source>
</evidence>
<evidence type="ECO:0000256" key="10">
    <source>
        <dbReference type="ARBA" id="ARBA00048639"/>
    </source>
</evidence>
<dbReference type="PROSITE" id="PS00911">
    <property type="entry name" value="DHODEHASE_1"/>
    <property type="match status" value="1"/>
</dbReference>